<dbReference type="HOGENOM" id="CLU_101335_1_0_3"/>
<evidence type="ECO:0000313" key="1">
    <source>
        <dbReference type="EMBL" id="AGY59584.1"/>
    </source>
</evidence>
<dbReference type="EMBL" id="CP003587">
    <property type="protein sequence ID" value="AGY59584.1"/>
    <property type="molecule type" value="Genomic_DNA"/>
</dbReference>
<dbReference type="Pfam" id="PF06841">
    <property type="entry name" value="Phage_T4_gp19"/>
    <property type="match status" value="1"/>
</dbReference>
<dbReference type="Proteomes" id="UP000017396">
    <property type="component" value="Chromosome"/>
</dbReference>
<dbReference type="InterPro" id="IPR010667">
    <property type="entry name" value="Phage_T4_Gp19"/>
</dbReference>
<dbReference type="PANTHER" id="PTHR38009">
    <property type="entry name" value="CONSERVED HYPOTHETICAL PHAGE TAIL PROTEIN"/>
    <property type="match status" value="1"/>
</dbReference>
<dbReference type="RefSeq" id="WP_023174875.1">
    <property type="nucleotide sequence ID" value="NC_022600.1"/>
</dbReference>
<dbReference type="InterPro" id="IPR011747">
    <property type="entry name" value="CHP02241"/>
</dbReference>
<sequence>MIDHDREFLVSCRFYWSATGIEQRPVLEVKDFSYSNTIASKNTVLGAGKPGGMLFGTPIMSTNANKPYTITVVMCKDNAIQRWMSECAKQWTSTGNTWSKNRKTSTLCIYDQSGNVVSQFEYVDCVPSDYKIGSAKASSGDVMTETFTIHWREMTCVGREAGTV</sequence>
<accession>U5QPN4</accession>
<proteinExistence type="predicted"/>
<name>U5QPN4_GLOK1</name>
<dbReference type="PANTHER" id="PTHR38009:SF1">
    <property type="entry name" value="CONSERVED HYPOTHETICAL PHAGE TAIL PROTEIN"/>
    <property type="match status" value="1"/>
</dbReference>
<dbReference type="STRING" id="1183438.GKIL_3338"/>
<dbReference type="KEGG" id="glj:GKIL_3338"/>
<gene>
    <name evidence="1" type="ORF">GKIL_3338</name>
</gene>
<dbReference type="OrthoDB" id="453972at2"/>
<reference evidence="1 2" key="1">
    <citation type="journal article" date="2013" name="PLoS ONE">
        <title>Cultivation and Complete Genome Sequencing of Gloeobacter kilaueensis sp. nov., from a Lava Cave in Kilauea Caldera, Hawai'i.</title>
        <authorList>
            <person name="Saw J.H."/>
            <person name="Schatz M."/>
            <person name="Brown M.V."/>
            <person name="Kunkel D.D."/>
            <person name="Foster J.S."/>
            <person name="Shick H."/>
            <person name="Christensen S."/>
            <person name="Hou S."/>
            <person name="Wan X."/>
            <person name="Donachie S.P."/>
        </authorList>
    </citation>
    <scope>NUCLEOTIDE SEQUENCE [LARGE SCALE GENOMIC DNA]</scope>
    <source>
        <strain evidence="2">JS</strain>
    </source>
</reference>
<evidence type="ECO:0008006" key="3">
    <source>
        <dbReference type="Google" id="ProtNLM"/>
    </source>
</evidence>
<keyword evidence="2" id="KW-1185">Reference proteome</keyword>
<organism evidence="1 2">
    <name type="scientific">Gloeobacter kilaueensis (strain ATCC BAA-2537 / CCAP 1431/1 / ULC 316 / JS1)</name>
    <dbReference type="NCBI Taxonomy" id="1183438"/>
    <lineage>
        <taxon>Bacteria</taxon>
        <taxon>Bacillati</taxon>
        <taxon>Cyanobacteriota</taxon>
        <taxon>Cyanophyceae</taxon>
        <taxon>Gloeobacterales</taxon>
        <taxon>Gloeobacteraceae</taxon>
        <taxon>Gloeobacter</taxon>
    </lineage>
</organism>
<protein>
    <recommendedName>
        <fullName evidence="3">Phage tail protein</fullName>
    </recommendedName>
</protein>
<evidence type="ECO:0000313" key="2">
    <source>
        <dbReference type="Proteomes" id="UP000017396"/>
    </source>
</evidence>
<dbReference type="AlphaFoldDB" id="U5QPN4"/>
<dbReference type="GO" id="GO:0005198">
    <property type="term" value="F:structural molecule activity"/>
    <property type="evidence" value="ECO:0007669"/>
    <property type="project" value="InterPro"/>
</dbReference>